<dbReference type="Proteomes" id="UP000033531">
    <property type="component" value="Unassembled WGS sequence"/>
</dbReference>
<evidence type="ECO:0000256" key="1">
    <source>
        <dbReference type="SAM" id="Phobius"/>
    </source>
</evidence>
<dbReference type="PATRIC" id="fig|1218507.3.peg.174"/>
<proteinExistence type="predicted"/>
<name>A0A0F4LJE2_9LACO</name>
<protein>
    <recommendedName>
        <fullName evidence="4">GtrA-like protein domain-containing protein</fullName>
    </recommendedName>
</protein>
<comment type="caution">
    <text evidence="2">The sequence shown here is derived from an EMBL/GenBank/DDBJ whole genome shotgun (WGS) entry which is preliminary data.</text>
</comment>
<dbReference type="EMBL" id="JXLI01000001">
    <property type="protein sequence ID" value="KJY58710.1"/>
    <property type="molecule type" value="Genomic_DNA"/>
</dbReference>
<gene>
    <name evidence="2" type="ORF">JF74_00230</name>
</gene>
<sequence length="192" mass="22348">MKNTKYDFDISLLKKNNDGLTKWLLKNKNNRLIHSILIWQLNHPTFYQFIAFNLLSNCATITNFVVLWLSSLLFFKNFTSPFNWWLFDYSKPASGGIGGFYSFVLSYICAQIVNYFVQRNVVFGASFGKWKLFWYIITVLFAGLVSVILPPYIIGCLTPYFHGFSVTIANIFNIIAQVIINWPMMKFIVMKN</sequence>
<dbReference type="STRING" id="1218507.JF74_00230"/>
<feature type="transmembrane region" description="Helical" evidence="1">
    <location>
        <begin position="95"/>
        <end position="117"/>
    </location>
</feature>
<evidence type="ECO:0008006" key="4">
    <source>
        <dbReference type="Google" id="ProtNLM"/>
    </source>
</evidence>
<keyword evidence="1" id="KW-1133">Transmembrane helix</keyword>
<dbReference type="AlphaFoldDB" id="A0A0F4LJE2"/>
<feature type="transmembrane region" description="Helical" evidence="1">
    <location>
        <begin position="160"/>
        <end position="182"/>
    </location>
</feature>
<dbReference type="RefSeq" id="WP_238786737.1">
    <property type="nucleotide sequence ID" value="NZ_JAAEEB010000002.1"/>
</dbReference>
<reference evidence="2 3" key="1">
    <citation type="submission" date="2015-01" db="EMBL/GenBank/DDBJ databases">
        <title>Comparative genomics of the lactic acid bacteria isolated from the honey bee gut.</title>
        <authorList>
            <person name="Ellegaard K.M."/>
            <person name="Tamarit D."/>
            <person name="Javelind E."/>
            <person name="Olofsson T."/>
            <person name="Andersson S.G."/>
            <person name="Vasquez A."/>
        </authorList>
    </citation>
    <scope>NUCLEOTIDE SEQUENCE [LARGE SCALE GENOMIC DNA]</scope>
    <source>
        <strain evidence="2 3">Hma8</strain>
    </source>
</reference>
<keyword evidence="1" id="KW-0472">Membrane</keyword>
<organism evidence="2 3">
    <name type="scientific">Lactobacillus melliventris</name>
    <dbReference type="NCBI Taxonomy" id="1218507"/>
    <lineage>
        <taxon>Bacteria</taxon>
        <taxon>Bacillati</taxon>
        <taxon>Bacillota</taxon>
        <taxon>Bacilli</taxon>
        <taxon>Lactobacillales</taxon>
        <taxon>Lactobacillaceae</taxon>
        <taxon>Lactobacillus</taxon>
    </lineage>
</organism>
<keyword evidence="1" id="KW-0812">Transmembrane</keyword>
<dbReference type="HOGENOM" id="CLU_1458599_0_0_9"/>
<feature type="transmembrane region" description="Helical" evidence="1">
    <location>
        <begin position="132"/>
        <end position="154"/>
    </location>
</feature>
<evidence type="ECO:0000313" key="3">
    <source>
        <dbReference type="Proteomes" id="UP000033531"/>
    </source>
</evidence>
<evidence type="ECO:0000313" key="2">
    <source>
        <dbReference type="EMBL" id="KJY58710.1"/>
    </source>
</evidence>
<accession>A0A0F4LJE2</accession>
<feature type="transmembrane region" description="Helical" evidence="1">
    <location>
        <begin position="49"/>
        <end position="75"/>
    </location>
</feature>